<evidence type="ECO:0000256" key="1">
    <source>
        <dbReference type="SAM" id="MobiDB-lite"/>
    </source>
</evidence>
<proteinExistence type="predicted"/>
<feature type="region of interest" description="Disordered" evidence="1">
    <location>
        <begin position="29"/>
        <end position="48"/>
    </location>
</feature>
<name>A0A4U1JIM4_9BACT</name>
<evidence type="ECO:0000313" key="4">
    <source>
        <dbReference type="Proteomes" id="UP000309215"/>
    </source>
</evidence>
<keyword evidence="2" id="KW-0732">Signal</keyword>
<accession>A0A4U1JIM4</accession>
<dbReference type="AlphaFoldDB" id="A0A4U1JIM4"/>
<gene>
    <name evidence="3" type="ORF">E8A74_06445</name>
</gene>
<evidence type="ECO:0000256" key="2">
    <source>
        <dbReference type="SAM" id="SignalP"/>
    </source>
</evidence>
<evidence type="ECO:0000313" key="3">
    <source>
        <dbReference type="EMBL" id="TKD11773.1"/>
    </source>
</evidence>
<reference evidence="3 4" key="1">
    <citation type="submission" date="2019-04" db="EMBL/GenBank/DDBJ databases">
        <authorList>
            <person name="Li Y."/>
            <person name="Wang J."/>
        </authorList>
    </citation>
    <scope>NUCLEOTIDE SEQUENCE [LARGE SCALE GENOMIC DNA]</scope>
    <source>
        <strain evidence="3 4">DSM 14668</strain>
    </source>
</reference>
<feature type="signal peptide" evidence="2">
    <location>
        <begin position="1"/>
        <end position="27"/>
    </location>
</feature>
<comment type="caution">
    <text evidence="3">The sequence shown here is derived from an EMBL/GenBank/DDBJ whole genome shotgun (WGS) entry which is preliminary data.</text>
</comment>
<evidence type="ECO:0008006" key="5">
    <source>
        <dbReference type="Google" id="ProtNLM"/>
    </source>
</evidence>
<feature type="compositionally biased region" description="Basic and acidic residues" evidence="1">
    <location>
        <begin position="29"/>
        <end position="39"/>
    </location>
</feature>
<feature type="chain" id="PRO_5020948160" description="Porin" evidence="2">
    <location>
        <begin position="28"/>
        <end position="519"/>
    </location>
</feature>
<dbReference type="OrthoDB" id="9817465at2"/>
<keyword evidence="4" id="KW-1185">Reference proteome</keyword>
<organism evidence="3 4">
    <name type="scientific">Polyangium fumosum</name>
    <dbReference type="NCBI Taxonomy" id="889272"/>
    <lineage>
        <taxon>Bacteria</taxon>
        <taxon>Pseudomonadati</taxon>
        <taxon>Myxococcota</taxon>
        <taxon>Polyangia</taxon>
        <taxon>Polyangiales</taxon>
        <taxon>Polyangiaceae</taxon>
        <taxon>Polyangium</taxon>
    </lineage>
</organism>
<protein>
    <recommendedName>
        <fullName evidence="5">Porin</fullName>
    </recommendedName>
</protein>
<sequence>MGSCARGARALFLSLCTLSFVTSAAYAQDDKKKDKEKENAAASDTGLGLTPGTPVVATLPGGIGPSYGKKPASEQDYAFDFHGLITMPLRLGLNQREGFVTTEQKNLVLHAPPVVPDYRDSFAGTTVVPQPYAQLAFSYGNSIVTGTAIIKAWTATTAASFFDPTLQGGITDAFITFNLPNLAKNTYFAINVGAFSNRYGTMGEYDEGRYGTALIGRTNGVGENIVARLSLGNVVLAFEQGFQAQLDKPPIGLTTDGWNGFADPNTGTSLVMHEHLGLTFRRQLTLGLHHMRAWSQDDRASQAFTPDGTITVLGADMRFSASHLGHVYVGASYTDATDARSVGRILSVMNTQGGPDLMRNYLGPNSGGTGQLITLGAEYSVSLARLLLYPRDYNGKSRDILLSAFGIYSHVKSDDPAYNGDHKVKFGAEGTYTLASFFAASLRLDHVRPTSNVDGREFTIISPRLIFRTNWQSRNQVVLQYSRFVYGSNPVVRSGYPAVDDPMLSPDADMISLSGSMWW</sequence>
<dbReference type="Proteomes" id="UP000309215">
    <property type="component" value="Unassembled WGS sequence"/>
</dbReference>
<dbReference type="EMBL" id="SSMQ01000005">
    <property type="protein sequence ID" value="TKD11773.1"/>
    <property type="molecule type" value="Genomic_DNA"/>
</dbReference>